<dbReference type="AlphaFoldDB" id="A0A9Q0MJ67"/>
<dbReference type="EMBL" id="WJQU01003183">
    <property type="protein sequence ID" value="KAJ6627046.1"/>
    <property type="molecule type" value="Genomic_DNA"/>
</dbReference>
<proteinExistence type="predicted"/>
<dbReference type="GO" id="GO:0005789">
    <property type="term" value="C:endoplasmic reticulum membrane"/>
    <property type="evidence" value="ECO:0007669"/>
    <property type="project" value="TreeGrafter"/>
</dbReference>
<reference evidence="2" key="1">
    <citation type="submission" date="2022-07" db="EMBL/GenBank/DDBJ databases">
        <authorList>
            <person name="Trinca V."/>
            <person name="Uliana J.V.C."/>
            <person name="Torres T.T."/>
            <person name="Ward R.J."/>
            <person name="Monesi N."/>
        </authorList>
    </citation>
    <scope>NUCLEOTIDE SEQUENCE</scope>
    <source>
        <strain evidence="2">HSMRA1968</strain>
        <tissue evidence="2">Whole embryos</tissue>
    </source>
</reference>
<dbReference type="PANTHER" id="PTHR31057:SF0">
    <property type="entry name" value="E3 UFM1-PROTEIN LIGASE 1"/>
    <property type="match status" value="1"/>
</dbReference>
<gene>
    <name evidence="2" type="ORF">Bhyg_16144</name>
</gene>
<accession>A0A9Q0MJ67</accession>
<comment type="caution">
    <text evidence="2">The sequence shown here is derived from an EMBL/GenBank/DDBJ whole genome shotgun (WGS) entry which is preliminary data.</text>
</comment>
<dbReference type="Proteomes" id="UP001151699">
    <property type="component" value="Unassembled WGS sequence"/>
</dbReference>
<feature type="non-terminal residue" evidence="2">
    <location>
        <position position="1"/>
    </location>
</feature>
<name>A0A9Q0MJ67_9DIPT</name>
<dbReference type="PANTHER" id="PTHR31057">
    <property type="entry name" value="E3 UFM1-PROTEIN LIGASE 1"/>
    <property type="match status" value="1"/>
</dbReference>
<feature type="region of interest" description="Disordered" evidence="1">
    <location>
        <begin position="80"/>
        <end position="137"/>
    </location>
</feature>
<evidence type="ECO:0000256" key="1">
    <source>
        <dbReference type="SAM" id="MobiDB-lite"/>
    </source>
</evidence>
<organism evidence="2 3">
    <name type="scientific">Pseudolycoriella hygida</name>
    <dbReference type="NCBI Taxonomy" id="35572"/>
    <lineage>
        <taxon>Eukaryota</taxon>
        <taxon>Metazoa</taxon>
        <taxon>Ecdysozoa</taxon>
        <taxon>Arthropoda</taxon>
        <taxon>Hexapoda</taxon>
        <taxon>Insecta</taxon>
        <taxon>Pterygota</taxon>
        <taxon>Neoptera</taxon>
        <taxon>Endopterygota</taxon>
        <taxon>Diptera</taxon>
        <taxon>Nematocera</taxon>
        <taxon>Sciaroidea</taxon>
        <taxon>Sciaridae</taxon>
        <taxon>Pseudolycoriella</taxon>
    </lineage>
</organism>
<dbReference type="GO" id="GO:1990592">
    <property type="term" value="P:protein K69-linked ufmylation"/>
    <property type="evidence" value="ECO:0007669"/>
    <property type="project" value="TreeGrafter"/>
</dbReference>
<dbReference type="GO" id="GO:0016874">
    <property type="term" value="F:ligase activity"/>
    <property type="evidence" value="ECO:0007669"/>
    <property type="project" value="UniProtKB-KW"/>
</dbReference>
<sequence length="241" mass="26846">MSEEDIAEIIAIVQKPNKQKSTQLFGTTIFTSQFIEKLMEPCQEICGQNAKQFVENGSYQKFIVDSQASVGKTYDLDVDTTKADKKDERRRKAAGGKGGGGTQGRETKTKSTKKHFRCGGGDKGRHSDSDDDNYSNKKKSTATLELITVKEIEKALYKLLDVEGLGDLSEVLAQHFYPQLSQSALTIAQSLHEASLKTSTQKRRQVHSYVQDKINDLLVDIRLYEKGVKLFPAAVQPQLVK</sequence>
<evidence type="ECO:0000313" key="2">
    <source>
        <dbReference type="EMBL" id="KAJ6627046.1"/>
    </source>
</evidence>
<keyword evidence="2" id="KW-0436">Ligase</keyword>
<keyword evidence="3" id="KW-1185">Reference proteome</keyword>
<dbReference type="GO" id="GO:0032434">
    <property type="term" value="P:regulation of proteasomal ubiquitin-dependent protein catabolic process"/>
    <property type="evidence" value="ECO:0007669"/>
    <property type="project" value="TreeGrafter"/>
</dbReference>
<dbReference type="GO" id="GO:0061666">
    <property type="term" value="F:UFM1 ligase activity"/>
    <property type="evidence" value="ECO:0007669"/>
    <property type="project" value="InterPro"/>
</dbReference>
<dbReference type="InterPro" id="IPR018611">
    <property type="entry name" value="Ufl1"/>
</dbReference>
<evidence type="ECO:0000313" key="3">
    <source>
        <dbReference type="Proteomes" id="UP001151699"/>
    </source>
</evidence>
<dbReference type="GO" id="GO:0034976">
    <property type="term" value="P:response to endoplasmic reticulum stress"/>
    <property type="evidence" value="ECO:0007669"/>
    <property type="project" value="TreeGrafter"/>
</dbReference>
<dbReference type="OrthoDB" id="10258297at2759"/>
<protein>
    <submittedName>
        <fullName evidence="2">E3 UFM1-protein ligase 1 like</fullName>
    </submittedName>
</protein>